<feature type="region of interest" description="Disordered" evidence="1">
    <location>
        <begin position="1"/>
        <end position="111"/>
    </location>
</feature>
<comment type="caution">
    <text evidence="2">The sequence shown here is derived from an EMBL/GenBank/DDBJ whole genome shotgun (WGS) entry which is preliminary data.</text>
</comment>
<gene>
    <name evidence="2" type="ORF">AMECASPLE_033243</name>
</gene>
<dbReference type="Proteomes" id="UP001469553">
    <property type="component" value="Unassembled WGS sequence"/>
</dbReference>
<evidence type="ECO:0000256" key="1">
    <source>
        <dbReference type="SAM" id="MobiDB-lite"/>
    </source>
</evidence>
<evidence type="ECO:0000313" key="3">
    <source>
        <dbReference type="Proteomes" id="UP001469553"/>
    </source>
</evidence>
<sequence length="111" mass="12128">MQAPDQHRHMHAPQTIKQRPPGAARQSSRPRDAPPCPPPSPRKRHQPNKPGDAEPLTSMPAKQKNKAKPSCVSPRANATATTHSLPYIGRGTVETTNPKHPPPTRNHPADK</sequence>
<accession>A0ABV0Y6P3</accession>
<keyword evidence="3" id="KW-1185">Reference proteome</keyword>
<organism evidence="2 3">
    <name type="scientific">Ameca splendens</name>
    <dbReference type="NCBI Taxonomy" id="208324"/>
    <lineage>
        <taxon>Eukaryota</taxon>
        <taxon>Metazoa</taxon>
        <taxon>Chordata</taxon>
        <taxon>Craniata</taxon>
        <taxon>Vertebrata</taxon>
        <taxon>Euteleostomi</taxon>
        <taxon>Actinopterygii</taxon>
        <taxon>Neopterygii</taxon>
        <taxon>Teleostei</taxon>
        <taxon>Neoteleostei</taxon>
        <taxon>Acanthomorphata</taxon>
        <taxon>Ovalentaria</taxon>
        <taxon>Atherinomorphae</taxon>
        <taxon>Cyprinodontiformes</taxon>
        <taxon>Goodeidae</taxon>
        <taxon>Ameca</taxon>
    </lineage>
</organism>
<name>A0ABV0Y6P3_9TELE</name>
<dbReference type="EMBL" id="JAHRIP010023281">
    <property type="protein sequence ID" value="MEQ2289467.1"/>
    <property type="molecule type" value="Genomic_DNA"/>
</dbReference>
<evidence type="ECO:0000313" key="2">
    <source>
        <dbReference type="EMBL" id="MEQ2289467.1"/>
    </source>
</evidence>
<proteinExistence type="predicted"/>
<protein>
    <submittedName>
        <fullName evidence="2">Uncharacterized protein</fullName>
    </submittedName>
</protein>
<reference evidence="2 3" key="1">
    <citation type="submission" date="2021-06" db="EMBL/GenBank/DDBJ databases">
        <authorList>
            <person name="Palmer J.M."/>
        </authorList>
    </citation>
    <scope>NUCLEOTIDE SEQUENCE [LARGE SCALE GENOMIC DNA]</scope>
    <source>
        <strain evidence="2 3">AS_MEX2019</strain>
        <tissue evidence="2">Muscle</tissue>
    </source>
</reference>